<dbReference type="InterPro" id="IPR052016">
    <property type="entry name" value="Bact_Sigma-Reg"/>
</dbReference>
<evidence type="ECO:0000256" key="1">
    <source>
        <dbReference type="ARBA" id="ARBA00022801"/>
    </source>
</evidence>
<dbReference type="InterPro" id="IPR036457">
    <property type="entry name" value="PPM-type-like_dom_sf"/>
</dbReference>
<dbReference type="RefSeq" id="WP_114641383.1">
    <property type="nucleotide sequence ID" value="NZ_JAACIO010000003.1"/>
</dbReference>
<dbReference type="Pfam" id="PF13492">
    <property type="entry name" value="GAF_3"/>
    <property type="match status" value="1"/>
</dbReference>
<evidence type="ECO:0000256" key="2">
    <source>
        <dbReference type="SAM" id="Coils"/>
    </source>
</evidence>
<protein>
    <submittedName>
        <fullName evidence="4">Serine/threonine protein phosphatase</fullName>
    </submittedName>
</protein>
<accession>A0ABX9KKL2</accession>
<comment type="caution">
    <text evidence="4">The sequence shown here is derived from an EMBL/GenBank/DDBJ whole genome shotgun (WGS) entry which is preliminary data.</text>
</comment>
<dbReference type="InterPro" id="IPR001932">
    <property type="entry name" value="PPM-type_phosphatase-like_dom"/>
</dbReference>
<keyword evidence="2" id="KW-0175">Coiled coil</keyword>
<dbReference type="PANTHER" id="PTHR43156">
    <property type="entry name" value="STAGE II SPORULATION PROTEIN E-RELATED"/>
    <property type="match status" value="1"/>
</dbReference>
<dbReference type="SMART" id="SM00331">
    <property type="entry name" value="PP2C_SIG"/>
    <property type="match status" value="1"/>
</dbReference>
<proteinExistence type="predicted"/>
<dbReference type="Gene3D" id="3.60.40.10">
    <property type="entry name" value="PPM-type phosphatase domain"/>
    <property type="match status" value="1"/>
</dbReference>
<dbReference type="SUPFAM" id="SSF55781">
    <property type="entry name" value="GAF domain-like"/>
    <property type="match status" value="1"/>
</dbReference>
<organism evidence="4 5">
    <name type="scientific">Psychrilyobacter piezotolerans</name>
    <dbReference type="NCBI Taxonomy" id="2293438"/>
    <lineage>
        <taxon>Bacteria</taxon>
        <taxon>Fusobacteriati</taxon>
        <taxon>Fusobacteriota</taxon>
        <taxon>Fusobacteriia</taxon>
        <taxon>Fusobacteriales</taxon>
        <taxon>Fusobacteriaceae</taxon>
        <taxon>Psychrilyobacter</taxon>
    </lineage>
</organism>
<dbReference type="InterPro" id="IPR029016">
    <property type="entry name" value="GAF-like_dom_sf"/>
</dbReference>
<reference evidence="4 5" key="1">
    <citation type="submission" date="2018-08" db="EMBL/GenBank/DDBJ databases">
        <title>Draft genome sequence of Psychrilyobacter sp. strain SD5 isolated from Black Sea water.</title>
        <authorList>
            <person name="Yadav S."/>
            <person name="Villanueva L."/>
            <person name="Damste J.S.S."/>
        </authorList>
    </citation>
    <scope>NUCLEOTIDE SEQUENCE [LARGE SCALE GENOMIC DNA]</scope>
    <source>
        <strain evidence="4 5">SD5</strain>
    </source>
</reference>
<feature type="coiled-coil region" evidence="2">
    <location>
        <begin position="46"/>
        <end position="119"/>
    </location>
</feature>
<evidence type="ECO:0000259" key="3">
    <source>
        <dbReference type="SMART" id="SM00331"/>
    </source>
</evidence>
<dbReference type="Proteomes" id="UP000263486">
    <property type="component" value="Unassembled WGS sequence"/>
</dbReference>
<name>A0ABX9KKL2_9FUSO</name>
<dbReference type="SUPFAM" id="SSF81606">
    <property type="entry name" value="PP2C-like"/>
    <property type="match status" value="1"/>
</dbReference>
<dbReference type="InterPro" id="IPR003018">
    <property type="entry name" value="GAF"/>
</dbReference>
<dbReference type="EMBL" id="QUAJ01000003">
    <property type="protein sequence ID" value="REI42760.1"/>
    <property type="molecule type" value="Genomic_DNA"/>
</dbReference>
<keyword evidence="5" id="KW-1185">Reference proteome</keyword>
<dbReference type="PANTHER" id="PTHR43156:SF2">
    <property type="entry name" value="STAGE II SPORULATION PROTEIN E"/>
    <property type="match status" value="1"/>
</dbReference>
<evidence type="ECO:0000313" key="5">
    <source>
        <dbReference type="Proteomes" id="UP000263486"/>
    </source>
</evidence>
<evidence type="ECO:0000313" key="4">
    <source>
        <dbReference type="EMBL" id="REI42760.1"/>
    </source>
</evidence>
<keyword evidence="1" id="KW-0378">Hydrolase</keyword>
<gene>
    <name evidence="4" type="ORF">DYH56_03055</name>
</gene>
<sequence>MEYVLIVFIAGVLSLILLKKLERKSIDEMHTLIEKIGKREDYSEIMDELKESYEETVKTIRFQEAQLNNSVKELKEFKEELNATYDSLLKKSAQLEYSNEELEKKVANLSNINAVARTVLSTLELDKIIGVILDAYFVLTGVKKIAIYLWKNGELELKQTKGKFINTGNVNFSLEELAKYNRRDYKNVYAQISKSIEATEDESIVISDLVVKGKELGVIYIVEDKDKLSYSDEATISALAIQVAIAINNALIYSELIIKERLDNELEVASNIQKKLLPQSLGDINGVEIAQYFNPAKEVGGDYYDYSLSGENKLWITIGDVSGKGVPAAFLMALIRSVLKTLEYKDSYPLEVLTDLNDIIYPDISEDMFVTIFHSQYDFLTKTLYYSNAGHNPLILYRAGTGEVLEENVKGVAIGFLEFYEYKMGKIKLEKGDVLLYYTDGLTEAENPKKELYGTERLKEVIEKNYDLSAEGIKAELLTSLNDFVEEKEQIDDMTFVILKIEL</sequence>
<dbReference type="Gene3D" id="3.30.450.40">
    <property type="match status" value="1"/>
</dbReference>
<dbReference type="Pfam" id="PF07228">
    <property type="entry name" value="SpoIIE"/>
    <property type="match status" value="1"/>
</dbReference>
<feature type="domain" description="PPM-type phosphatase" evidence="3">
    <location>
        <begin position="284"/>
        <end position="501"/>
    </location>
</feature>